<dbReference type="EMBL" id="CP068393">
    <property type="protein sequence ID" value="QUC66331.1"/>
    <property type="molecule type" value="Genomic_DNA"/>
</dbReference>
<dbReference type="Proteomes" id="UP000682782">
    <property type="component" value="Chromosome"/>
</dbReference>
<evidence type="ECO:0000313" key="2">
    <source>
        <dbReference type="Proteomes" id="UP000682782"/>
    </source>
</evidence>
<name>A0AC61N463_9FIRM</name>
<gene>
    <name evidence="1" type="ORF">JYE49_10725</name>
</gene>
<keyword evidence="2" id="KW-1185">Reference proteome</keyword>
<reference evidence="1" key="1">
    <citation type="submission" date="2021-01" db="EMBL/GenBank/DDBJ databases">
        <title>Complete genome sequence of Clostridiales bacterium R-7.</title>
        <authorList>
            <person name="Mahoney-Kurpe S.C."/>
            <person name="Palevich N."/>
            <person name="Koike S."/>
            <person name="Moon C.D."/>
            <person name="Attwood G.T."/>
        </authorList>
    </citation>
    <scope>NUCLEOTIDE SEQUENCE</scope>
    <source>
        <strain evidence="1">R-7</strain>
    </source>
</reference>
<protein>
    <submittedName>
        <fullName evidence="1">Pathogenicity locus</fullName>
    </submittedName>
</protein>
<sequence>MSDLRNVPGIGAKKEQELMEMGYDSLESLKSADPDELYFRACMKESCQLDKCVLYAFRCAVAYANDPDPDPTKYRWWYFCDKDQTKKEGKAK</sequence>
<evidence type="ECO:0000313" key="1">
    <source>
        <dbReference type="EMBL" id="QUC66331.1"/>
    </source>
</evidence>
<proteinExistence type="predicted"/>
<accession>A0AC61N463</accession>
<organism evidence="1 2">
    <name type="scientific">Aristaeella hokkaidonensis</name>
    <dbReference type="NCBI Taxonomy" id="3046382"/>
    <lineage>
        <taxon>Bacteria</taxon>
        <taxon>Bacillati</taxon>
        <taxon>Bacillota</taxon>
        <taxon>Clostridia</taxon>
        <taxon>Eubacteriales</taxon>
        <taxon>Aristaeellaceae</taxon>
        <taxon>Aristaeella</taxon>
    </lineage>
</organism>